<dbReference type="GO" id="GO:0042351">
    <property type="term" value="P:'de novo' GDP-L-fucose biosynthetic process"/>
    <property type="evidence" value="ECO:0007669"/>
    <property type="project" value="TreeGrafter"/>
</dbReference>
<gene>
    <name evidence="8" type="ORF">SAMN02746065_109147</name>
</gene>
<dbReference type="EC" id="4.2.1.47" evidence="4"/>
<evidence type="ECO:0000256" key="5">
    <source>
        <dbReference type="ARBA" id="ARBA00023239"/>
    </source>
</evidence>
<dbReference type="OrthoDB" id="9779041at2"/>
<dbReference type="Proteomes" id="UP000192418">
    <property type="component" value="Unassembled WGS sequence"/>
</dbReference>
<dbReference type="STRING" id="1121400.SAMN02746065_109147"/>
<dbReference type="PANTHER" id="PTHR43715">
    <property type="entry name" value="GDP-MANNOSE 4,6-DEHYDRATASE"/>
    <property type="match status" value="1"/>
</dbReference>
<dbReference type="PANTHER" id="PTHR43715:SF1">
    <property type="entry name" value="GDP-MANNOSE 4,6 DEHYDRATASE"/>
    <property type="match status" value="1"/>
</dbReference>
<feature type="domain" description="NAD(P)-binding" evidence="7">
    <location>
        <begin position="6"/>
        <end position="311"/>
    </location>
</feature>
<proteinExistence type="inferred from homology"/>
<dbReference type="InterPro" id="IPR016040">
    <property type="entry name" value="NAD(P)-bd_dom"/>
</dbReference>
<reference evidence="8 9" key="1">
    <citation type="submission" date="2017-04" db="EMBL/GenBank/DDBJ databases">
        <authorList>
            <person name="Afonso C.L."/>
            <person name="Miller P.J."/>
            <person name="Scott M.A."/>
            <person name="Spackman E."/>
            <person name="Goraichik I."/>
            <person name="Dimitrov K.M."/>
            <person name="Suarez D.L."/>
            <person name="Swayne D.E."/>
        </authorList>
    </citation>
    <scope>NUCLEOTIDE SEQUENCE [LARGE SCALE GENOMIC DNA]</scope>
    <source>
        <strain evidence="8 9">DSM 3385</strain>
    </source>
</reference>
<evidence type="ECO:0000256" key="4">
    <source>
        <dbReference type="ARBA" id="ARBA00011989"/>
    </source>
</evidence>
<dbReference type="AlphaFoldDB" id="A0A1W2BUB2"/>
<comment type="catalytic activity">
    <reaction evidence="1">
        <text>GDP-alpha-D-mannose = GDP-4-dehydro-alpha-D-rhamnose + H2O</text>
        <dbReference type="Rhea" id="RHEA:23820"/>
        <dbReference type="ChEBI" id="CHEBI:15377"/>
        <dbReference type="ChEBI" id="CHEBI:57527"/>
        <dbReference type="ChEBI" id="CHEBI:57964"/>
        <dbReference type="EC" id="4.2.1.47"/>
    </reaction>
</comment>
<dbReference type="InterPro" id="IPR006368">
    <property type="entry name" value="GDP_Man_deHydtase"/>
</dbReference>
<evidence type="ECO:0000256" key="2">
    <source>
        <dbReference type="ARBA" id="ARBA00001937"/>
    </source>
</evidence>
<dbReference type="RefSeq" id="WP_084069042.1">
    <property type="nucleotide sequence ID" value="NZ_FWXY01000009.1"/>
</dbReference>
<dbReference type="Gene3D" id="3.90.25.10">
    <property type="entry name" value="UDP-galactose 4-epimerase, domain 1"/>
    <property type="match status" value="1"/>
</dbReference>
<evidence type="ECO:0000313" key="9">
    <source>
        <dbReference type="Proteomes" id="UP000192418"/>
    </source>
</evidence>
<organism evidence="8 9">
    <name type="scientific">Desulfocicer vacuolatum DSM 3385</name>
    <dbReference type="NCBI Taxonomy" id="1121400"/>
    <lineage>
        <taxon>Bacteria</taxon>
        <taxon>Pseudomonadati</taxon>
        <taxon>Thermodesulfobacteriota</taxon>
        <taxon>Desulfobacteria</taxon>
        <taxon>Desulfobacterales</taxon>
        <taxon>Desulfobacteraceae</taxon>
        <taxon>Desulfocicer</taxon>
    </lineage>
</organism>
<name>A0A1W2BUB2_9BACT</name>
<evidence type="ECO:0000313" key="8">
    <source>
        <dbReference type="EMBL" id="SMC76563.1"/>
    </source>
</evidence>
<sequence length="323" mass="36497">MKKAIIFGISGQDGAFLSKILLEKGYQVVGVSRNINNNSFVNLKRVKAWGHIELISCSMLDFDSVFKLVEKNTPDEIYDLSGQSSVALSFKKPVETYESISIANMNLLEVLRRINGSIKLFNAGSSECFGNTQGKAATENTPFFPRSPYAVAKASACFQTANYREAYKLFACTGILFNHESFLRPETFVTRKIVNTACRIFRGSNEKLVLGNISIERDWGWAPEYVNAMWLMLQQEKPDDFVIATGRTCQLEQFIISVFETLGLNWKNHLETDKKYLRPADIKRVKANPAKAEKLLKWKAEYTTCDVARLMVEAELQTAPVKQ</sequence>
<dbReference type="Pfam" id="PF16363">
    <property type="entry name" value="GDP_Man_Dehyd"/>
    <property type="match status" value="1"/>
</dbReference>
<evidence type="ECO:0000256" key="6">
    <source>
        <dbReference type="ARBA" id="ARBA00059383"/>
    </source>
</evidence>
<protein>
    <recommendedName>
        <fullName evidence="4">GDP-mannose 4,6-dehydratase</fullName>
        <ecNumber evidence="4">4.2.1.47</ecNumber>
    </recommendedName>
</protein>
<dbReference type="FunFam" id="3.40.50.720:FF:000924">
    <property type="entry name" value="GDP-mannose 4,6 dehydratase"/>
    <property type="match status" value="1"/>
</dbReference>
<accession>A0A1W2BUB2</accession>
<dbReference type="CDD" id="cd05260">
    <property type="entry name" value="GDP_MD_SDR_e"/>
    <property type="match status" value="1"/>
</dbReference>
<evidence type="ECO:0000259" key="7">
    <source>
        <dbReference type="Pfam" id="PF16363"/>
    </source>
</evidence>
<keyword evidence="5" id="KW-0456">Lyase</keyword>
<evidence type="ECO:0000256" key="1">
    <source>
        <dbReference type="ARBA" id="ARBA00000188"/>
    </source>
</evidence>
<keyword evidence="9" id="KW-1185">Reference proteome</keyword>
<dbReference type="InterPro" id="IPR036291">
    <property type="entry name" value="NAD(P)-bd_dom_sf"/>
</dbReference>
<dbReference type="EMBL" id="FWXY01000009">
    <property type="protein sequence ID" value="SMC76563.1"/>
    <property type="molecule type" value="Genomic_DNA"/>
</dbReference>
<dbReference type="GO" id="GO:0008446">
    <property type="term" value="F:GDP-mannose 4,6-dehydratase activity"/>
    <property type="evidence" value="ECO:0007669"/>
    <property type="project" value="UniProtKB-EC"/>
</dbReference>
<comment type="similarity">
    <text evidence="3">Belongs to the NAD(P)-dependent epimerase/dehydratase family. GDP-mannose 4,6-dehydratase subfamily.</text>
</comment>
<comment type="cofactor">
    <cofactor evidence="2">
        <name>NADP(+)</name>
        <dbReference type="ChEBI" id="CHEBI:58349"/>
    </cofactor>
</comment>
<dbReference type="SUPFAM" id="SSF51735">
    <property type="entry name" value="NAD(P)-binding Rossmann-fold domains"/>
    <property type="match status" value="1"/>
</dbReference>
<dbReference type="Gene3D" id="3.40.50.720">
    <property type="entry name" value="NAD(P)-binding Rossmann-like Domain"/>
    <property type="match status" value="1"/>
</dbReference>
<evidence type="ECO:0000256" key="3">
    <source>
        <dbReference type="ARBA" id="ARBA00009263"/>
    </source>
</evidence>
<comment type="function">
    <text evidence="6">Catalyzes the conversion of GDP-D-mannose to GDP-4-dehydro-6-deoxy-D-mannose.</text>
</comment>